<dbReference type="CDD" id="cd04301">
    <property type="entry name" value="NAT_SF"/>
    <property type="match status" value="1"/>
</dbReference>
<dbReference type="SUPFAM" id="SSF55729">
    <property type="entry name" value="Acyl-CoA N-acyltransferases (Nat)"/>
    <property type="match status" value="1"/>
</dbReference>
<protein>
    <submittedName>
        <fullName evidence="2">Putative acetyltransferase</fullName>
    </submittedName>
</protein>
<organism evidence="2 3">
    <name type="scientific">Fusobacterium necrogenes</name>
    <dbReference type="NCBI Taxonomy" id="858"/>
    <lineage>
        <taxon>Bacteria</taxon>
        <taxon>Fusobacteriati</taxon>
        <taxon>Fusobacteriota</taxon>
        <taxon>Fusobacteriia</taxon>
        <taxon>Fusobacteriales</taxon>
        <taxon>Fusobacteriaceae</taxon>
        <taxon>Fusobacterium</taxon>
    </lineage>
</organism>
<dbReference type="OrthoDB" id="118633at2"/>
<reference evidence="2 3" key="1">
    <citation type="submission" date="2018-06" db="EMBL/GenBank/DDBJ databases">
        <authorList>
            <consortium name="Pathogen Informatics"/>
            <person name="Doyle S."/>
        </authorList>
    </citation>
    <scope>NUCLEOTIDE SEQUENCE [LARGE SCALE GENOMIC DNA]</scope>
    <source>
        <strain evidence="2 3">NCTC10723</strain>
    </source>
</reference>
<dbReference type="Proteomes" id="UP000255328">
    <property type="component" value="Unassembled WGS sequence"/>
</dbReference>
<proteinExistence type="predicted"/>
<name>A0A377GZ50_9FUSO</name>
<dbReference type="GO" id="GO:0016747">
    <property type="term" value="F:acyltransferase activity, transferring groups other than amino-acyl groups"/>
    <property type="evidence" value="ECO:0007669"/>
    <property type="project" value="InterPro"/>
</dbReference>
<sequence length="158" mass="18707">MNILIREAKIKDFEKMNLLFEELDKYHRINLPHIFKKAKVIGRSLEHIENMCRDENSEIFVAESEGQLLGLAEVIKKKNTPYPLKIDREWIVLDTIIVKKEYRGMGIGNMLFDTILDWTKEKGINRIEVNVYEFNESAILFYEGLGFENFSRIMYLEI</sequence>
<evidence type="ECO:0000313" key="2">
    <source>
        <dbReference type="EMBL" id="STO32032.1"/>
    </source>
</evidence>
<dbReference type="EMBL" id="UGGU01000003">
    <property type="protein sequence ID" value="STO32032.1"/>
    <property type="molecule type" value="Genomic_DNA"/>
</dbReference>
<dbReference type="PANTHER" id="PTHR43072:SF60">
    <property type="entry name" value="L-2,4-DIAMINOBUTYRIC ACID ACETYLTRANSFERASE"/>
    <property type="match status" value="1"/>
</dbReference>
<dbReference type="InterPro" id="IPR016181">
    <property type="entry name" value="Acyl_CoA_acyltransferase"/>
</dbReference>
<evidence type="ECO:0000313" key="3">
    <source>
        <dbReference type="Proteomes" id="UP000255328"/>
    </source>
</evidence>
<dbReference type="AlphaFoldDB" id="A0A377GZ50"/>
<accession>A0A377GZ50</accession>
<gene>
    <name evidence="2" type="ORF">NCTC10723_01497</name>
</gene>
<feature type="domain" description="N-acetyltransferase" evidence="1">
    <location>
        <begin position="3"/>
        <end position="158"/>
    </location>
</feature>
<dbReference type="Gene3D" id="3.40.630.30">
    <property type="match status" value="1"/>
</dbReference>
<evidence type="ECO:0000259" key="1">
    <source>
        <dbReference type="PROSITE" id="PS51186"/>
    </source>
</evidence>
<keyword evidence="2" id="KW-0808">Transferase</keyword>
<dbReference type="RefSeq" id="WP_115270861.1">
    <property type="nucleotide sequence ID" value="NZ_CASFEE010000008.1"/>
</dbReference>
<dbReference type="PANTHER" id="PTHR43072">
    <property type="entry name" value="N-ACETYLTRANSFERASE"/>
    <property type="match status" value="1"/>
</dbReference>
<dbReference type="InterPro" id="IPR000182">
    <property type="entry name" value="GNAT_dom"/>
</dbReference>
<dbReference type="PROSITE" id="PS51186">
    <property type="entry name" value="GNAT"/>
    <property type="match status" value="1"/>
</dbReference>
<keyword evidence="3" id="KW-1185">Reference proteome</keyword>
<dbReference type="Pfam" id="PF00583">
    <property type="entry name" value="Acetyltransf_1"/>
    <property type="match status" value="1"/>
</dbReference>